<name>A0A1I1ZDA9_9GAMM</name>
<dbReference type="Pfam" id="PF02634">
    <property type="entry name" value="FdhD-NarQ"/>
    <property type="match status" value="1"/>
</dbReference>
<gene>
    <name evidence="3" type="primary">fdhD</name>
    <name evidence="4" type="ORF">SAMN02799615_00657</name>
</gene>
<organism evidence="4 5">
    <name type="scientific">Dyella marensis</name>
    <dbReference type="NCBI Taxonomy" id="500610"/>
    <lineage>
        <taxon>Bacteria</taxon>
        <taxon>Pseudomonadati</taxon>
        <taxon>Pseudomonadota</taxon>
        <taxon>Gammaproteobacteria</taxon>
        <taxon>Lysobacterales</taxon>
        <taxon>Rhodanobacteraceae</taxon>
        <taxon>Dyella</taxon>
    </lineage>
</organism>
<dbReference type="RefSeq" id="WP_035322461.1">
    <property type="nucleotide sequence ID" value="NZ_FONH01000002.1"/>
</dbReference>
<dbReference type="InterPro" id="IPR016193">
    <property type="entry name" value="Cytidine_deaminase-like"/>
</dbReference>
<dbReference type="HAMAP" id="MF_00187">
    <property type="entry name" value="FdhD"/>
    <property type="match status" value="1"/>
</dbReference>
<dbReference type="AlphaFoldDB" id="A0A1I1ZDA9"/>
<sequence length="272" mass="28979">MQRSGLARRAVIVHQGADLRPGEDWLAEEAPVELRYNGASFAVMMATPADLEDFAYGFSLTEGRVARAEDIRGIVIHEQLEGYVVDVDAAEVEGVDEDSARLLPGRSGCGLCGSRHLEDVLRPLAQVPEGPLLEPHALERALEALSPHQQLNSHTGAVHAAAWATPAGDILHVREDVGRHNALDKLLGALSRGSVDLRSGFVLVTSRASYEMVTKAASLGVGVLAAISAPTALAVTLAQSCRLTLTGFVRPGRHVVYSHPQRLSGMAEAPRP</sequence>
<dbReference type="GO" id="GO:0005737">
    <property type="term" value="C:cytoplasm"/>
    <property type="evidence" value="ECO:0007669"/>
    <property type="project" value="UniProtKB-SubCell"/>
</dbReference>
<dbReference type="SUPFAM" id="SSF53927">
    <property type="entry name" value="Cytidine deaminase-like"/>
    <property type="match status" value="1"/>
</dbReference>
<comment type="subcellular location">
    <subcellularLocation>
        <location evidence="3">Cytoplasm</location>
    </subcellularLocation>
</comment>
<comment type="function">
    <text evidence="3">Required for formate dehydrogenase (FDH) activity. Acts as a sulfur carrier protein that transfers sulfur from IscS to the molybdenum cofactor prior to its insertion into FDH.</text>
</comment>
<dbReference type="Gene3D" id="3.40.140.10">
    <property type="entry name" value="Cytidine Deaminase, domain 2"/>
    <property type="match status" value="1"/>
</dbReference>
<reference evidence="5" key="1">
    <citation type="submission" date="2016-10" db="EMBL/GenBank/DDBJ databases">
        <authorList>
            <person name="Varghese N."/>
            <person name="Submissions S."/>
        </authorList>
    </citation>
    <scope>NUCLEOTIDE SEQUENCE [LARGE SCALE GENOMIC DNA]</scope>
    <source>
        <strain evidence="5">UNC178MFTsu3.1</strain>
    </source>
</reference>
<keyword evidence="5" id="KW-1185">Reference proteome</keyword>
<dbReference type="EMBL" id="FONH01000002">
    <property type="protein sequence ID" value="SFE28483.1"/>
    <property type="molecule type" value="Genomic_DNA"/>
</dbReference>
<dbReference type="InterPro" id="IPR003786">
    <property type="entry name" value="FdhD"/>
</dbReference>
<evidence type="ECO:0000256" key="2">
    <source>
        <dbReference type="ARBA" id="ARBA00023150"/>
    </source>
</evidence>
<evidence type="ECO:0000256" key="1">
    <source>
        <dbReference type="ARBA" id="ARBA00022490"/>
    </source>
</evidence>
<proteinExistence type="inferred from homology"/>
<dbReference type="PIRSF" id="PIRSF015626">
    <property type="entry name" value="FdhD"/>
    <property type="match status" value="1"/>
</dbReference>
<comment type="similarity">
    <text evidence="3">Belongs to the FdhD family.</text>
</comment>
<protein>
    <recommendedName>
        <fullName evidence="3">Sulfur carrier protein FdhD</fullName>
    </recommendedName>
</protein>
<evidence type="ECO:0000313" key="4">
    <source>
        <dbReference type="EMBL" id="SFE28483.1"/>
    </source>
</evidence>
<accession>A0A1I1ZDA9</accession>
<dbReference type="STRING" id="500610.SAMN02799615_00657"/>
<dbReference type="Proteomes" id="UP000199477">
    <property type="component" value="Unassembled WGS sequence"/>
</dbReference>
<feature type="binding site" evidence="3">
    <location>
        <begin position="248"/>
        <end position="253"/>
    </location>
    <ligand>
        <name>Mo-bis(molybdopterin guanine dinucleotide)</name>
        <dbReference type="ChEBI" id="CHEBI:60539"/>
    </ligand>
</feature>
<keyword evidence="2 3" id="KW-0501">Molybdenum cofactor biosynthesis</keyword>
<dbReference type="GO" id="GO:0097163">
    <property type="term" value="F:sulfur carrier activity"/>
    <property type="evidence" value="ECO:0007669"/>
    <property type="project" value="UniProtKB-UniRule"/>
</dbReference>
<keyword evidence="1 3" id="KW-0963">Cytoplasm</keyword>
<dbReference type="PANTHER" id="PTHR30592">
    <property type="entry name" value="FORMATE DEHYDROGENASE"/>
    <property type="match status" value="1"/>
</dbReference>
<evidence type="ECO:0000313" key="5">
    <source>
        <dbReference type="Proteomes" id="UP000199477"/>
    </source>
</evidence>
<dbReference type="GO" id="GO:0016783">
    <property type="term" value="F:sulfurtransferase activity"/>
    <property type="evidence" value="ECO:0007669"/>
    <property type="project" value="InterPro"/>
</dbReference>
<evidence type="ECO:0000256" key="3">
    <source>
        <dbReference type="HAMAP-Rule" id="MF_00187"/>
    </source>
</evidence>
<dbReference type="GO" id="GO:0006777">
    <property type="term" value="P:Mo-molybdopterin cofactor biosynthetic process"/>
    <property type="evidence" value="ECO:0007669"/>
    <property type="project" value="UniProtKB-UniRule"/>
</dbReference>
<feature type="active site" description="Cysteine persulfide intermediate" evidence="3">
    <location>
        <position position="109"/>
    </location>
</feature>
<dbReference type="PANTHER" id="PTHR30592:SF1">
    <property type="entry name" value="SULFUR CARRIER PROTEIN FDHD"/>
    <property type="match status" value="1"/>
</dbReference>
<dbReference type="Gene3D" id="3.10.20.10">
    <property type="match status" value="1"/>
</dbReference>
<dbReference type="NCBIfam" id="TIGR00129">
    <property type="entry name" value="fdhD_narQ"/>
    <property type="match status" value="1"/>
</dbReference>